<dbReference type="InterPro" id="IPR023996">
    <property type="entry name" value="TonB-dep_OMP_SusC/RagA"/>
</dbReference>
<dbReference type="Pfam" id="PF13715">
    <property type="entry name" value="CarbopepD_reg_2"/>
    <property type="match status" value="1"/>
</dbReference>
<name>A0A3N0EVD9_SINP1</name>
<dbReference type="Gene3D" id="2.40.170.20">
    <property type="entry name" value="TonB-dependent receptor, beta-barrel domain"/>
    <property type="match status" value="1"/>
</dbReference>
<feature type="domain" description="TonB-dependent receptor plug" evidence="8">
    <location>
        <begin position="217"/>
        <end position="340"/>
    </location>
</feature>
<keyword evidence="2 7" id="KW-0813">Transport</keyword>
<evidence type="ECO:0000256" key="5">
    <source>
        <dbReference type="ARBA" id="ARBA00023136"/>
    </source>
</evidence>
<dbReference type="AlphaFoldDB" id="A0A3N0EVD9"/>
<proteinExistence type="inferred from homology"/>
<dbReference type="OrthoDB" id="9768177at2"/>
<keyword evidence="6 7" id="KW-0998">Cell outer membrane</keyword>
<evidence type="ECO:0000313" key="9">
    <source>
        <dbReference type="EMBL" id="RNL91697.1"/>
    </source>
</evidence>
<dbReference type="Pfam" id="PF07715">
    <property type="entry name" value="Plug"/>
    <property type="match status" value="1"/>
</dbReference>
<reference evidence="9 10" key="1">
    <citation type="submission" date="2018-10" db="EMBL/GenBank/DDBJ databases">
        <title>Sinomicrobium pectinilyticum sp. nov., a pectinase-producing bacterium isolated from alkaline and saline soil, and emended description of the genus Sinomicrobium.</title>
        <authorList>
            <person name="Cheng B."/>
            <person name="Li C."/>
            <person name="Lai Q."/>
            <person name="Du M."/>
            <person name="Shao Z."/>
            <person name="Xu P."/>
            <person name="Yang C."/>
        </authorList>
    </citation>
    <scope>NUCLEOTIDE SEQUENCE [LARGE SCALE GENOMIC DNA]</scope>
    <source>
        <strain evidence="9 10">5DNS001</strain>
    </source>
</reference>
<evidence type="ECO:0000256" key="4">
    <source>
        <dbReference type="ARBA" id="ARBA00022692"/>
    </source>
</evidence>
<sequence length="1212" mass="135829">MKIKHLKVKLSLFFIFFSIFQIVAYSGYGQKKVDLSLENIPIKEALEEVKEQTGYSFFYREDILNPELSVSLHVKQALVNEALRLLFEGMPITFKIRNERVFLMEKEDKKDLPVSSVPSSVLQTGISGTVTDTGGVPLPGVTVIVEGTSRGVTTDFDGKYTITAKSGDILVFRYLGMKSKKVTVSGETVNVSLEEDVSELQGVVVTGYQDIAKKVFTGASQTINAEEMKIDGIVDAGRMLEGRAAGVNVQNVTGTFGAAPKITIRGGSSIFGDTKPLWVVDGAVQEEIVNLSFDQLVSGDAATLISSAIAGLNANDIESIEILKDASALSLYGARALNGAVIITTKRGKRNARSTVTYQGEFTVRSIPAYADYDLLNSQETMGVYQEMERKGFLNLATSTQGRYGGVYNIMYRAINSYDPNTGNFGLENTPEARNRFLQQYEMANTDWFRTLFRTTPTQNHTLSFSGGGENSTQYASIGYFTDPGWSIADRIRRITGNIRNTYYFSDAVTAGLLVQGSIRDQKAPGTYNRQTNTVDGEYTRDFDINPFSYALNTSRTLRPRDGNGNLESYRFNWAPFNVINEMQNNSIDLKILDLKIQGELGIKINDDLKYNFLGSVRYVKSTKEHNITENSNVAAAYRANETKVVADENIFLFKDPDNPNSLPQVVLPEGGIYNLAEDNLQSFYFRNALDFSKTIENKHDLKLYLGQEYRYTDRSNNFFTGFGYQYSRGGIPFTDYRILQRSLLNSTDYFGKTQDRERGIAFFAQGTYAFDNRYVISATGNYEGSNKLGKAQSARWLPTWNVSGKWNVSNEEFLKDSPVISNLSVRGGYGLIAGLGIASNALAIFRNEITNRFNPADRENMIDIDELENSELTWEKLHETNIGIDLGLFDNRISLAADIYQKKSFDLIDVVRTSGIGGQYLKFANNADMTTKGLEIAISTKNINSEDFKWNSTVNFAWFDQEITKVENLPNVFDLVRDVGGNVAGYQRNSIFSFDFAGLDNRGLPTYNFHDGRDPITGVDFQENEAILEYLKYEGPVEPNVTGGLSNIFTYKNWELSTLITMQAGNKIRLTPMYKDNYNDLDVFPGEFINRWLVPGDEHMTNVPVIPSSRLINNFDNRDLTRAYNAYNYSTERVVDGSFVRMKNIALTYRFPGSITEKLGMRTFLLRFQATNPFLIYSDAALNGQDPEFFRAGGVAYPITRQYTLTLNVGF</sequence>
<evidence type="ECO:0000313" key="10">
    <source>
        <dbReference type="Proteomes" id="UP000267469"/>
    </source>
</evidence>
<protein>
    <submittedName>
        <fullName evidence="9">SusC/RagA family TonB-linked outer membrane protein</fullName>
    </submittedName>
</protein>
<dbReference type="InterPro" id="IPR037066">
    <property type="entry name" value="Plug_dom_sf"/>
</dbReference>
<evidence type="ECO:0000256" key="1">
    <source>
        <dbReference type="ARBA" id="ARBA00004571"/>
    </source>
</evidence>
<keyword evidence="5 7" id="KW-0472">Membrane</keyword>
<dbReference type="SUPFAM" id="SSF56935">
    <property type="entry name" value="Porins"/>
    <property type="match status" value="1"/>
</dbReference>
<dbReference type="InterPro" id="IPR023997">
    <property type="entry name" value="TonB-dep_OMP_SusC/RagA_CS"/>
</dbReference>
<dbReference type="PROSITE" id="PS52016">
    <property type="entry name" value="TONB_DEPENDENT_REC_3"/>
    <property type="match status" value="1"/>
</dbReference>
<comment type="subcellular location">
    <subcellularLocation>
        <location evidence="1 7">Cell outer membrane</location>
        <topology evidence="1 7">Multi-pass membrane protein</topology>
    </subcellularLocation>
</comment>
<dbReference type="NCBIfam" id="TIGR04057">
    <property type="entry name" value="SusC_RagA_signa"/>
    <property type="match status" value="1"/>
</dbReference>
<dbReference type="InterPro" id="IPR039426">
    <property type="entry name" value="TonB-dep_rcpt-like"/>
</dbReference>
<dbReference type="EMBL" id="RJTM01000025">
    <property type="protein sequence ID" value="RNL91697.1"/>
    <property type="molecule type" value="Genomic_DNA"/>
</dbReference>
<dbReference type="SUPFAM" id="SSF49464">
    <property type="entry name" value="Carboxypeptidase regulatory domain-like"/>
    <property type="match status" value="1"/>
</dbReference>
<evidence type="ECO:0000256" key="7">
    <source>
        <dbReference type="PROSITE-ProRule" id="PRU01360"/>
    </source>
</evidence>
<keyword evidence="3 7" id="KW-1134">Transmembrane beta strand</keyword>
<evidence type="ECO:0000256" key="3">
    <source>
        <dbReference type="ARBA" id="ARBA00022452"/>
    </source>
</evidence>
<evidence type="ECO:0000256" key="2">
    <source>
        <dbReference type="ARBA" id="ARBA00022448"/>
    </source>
</evidence>
<comment type="caution">
    <text evidence="9">The sequence shown here is derived from an EMBL/GenBank/DDBJ whole genome shotgun (WGS) entry which is preliminary data.</text>
</comment>
<dbReference type="InterPro" id="IPR012910">
    <property type="entry name" value="Plug_dom"/>
</dbReference>
<dbReference type="GO" id="GO:0009279">
    <property type="term" value="C:cell outer membrane"/>
    <property type="evidence" value="ECO:0007669"/>
    <property type="project" value="UniProtKB-SubCell"/>
</dbReference>
<dbReference type="Proteomes" id="UP000267469">
    <property type="component" value="Unassembled WGS sequence"/>
</dbReference>
<evidence type="ECO:0000256" key="6">
    <source>
        <dbReference type="ARBA" id="ARBA00023237"/>
    </source>
</evidence>
<evidence type="ECO:0000259" key="8">
    <source>
        <dbReference type="Pfam" id="PF07715"/>
    </source>
</evidence>
<organism evidence="9 10">
    <name type="scientific">Sinomicrobium pectinilyticum</name>
    <dbReference type="NCBI Taxonomy" id="1084421"/>
    <lineage>
        <taxon>Bacteria</taxon>
        <taxon>Pseudomonadati</taxon>
        <taxon>Bacteroidota</taxon>
        <taxon>Flavobacteriia</taxon>
        <taxon>Flavobacteriales</taxon>
        <taxon>Flavobacteriaceae</taxon>
        <taxon>Sinomicrobium</taxon>
    </lineage>
</organism>
<keyword evidence="10" id="KW-1185">Reference proteome</keyword>
<dbReference type="InterPro" id="IPR008969">
    <property type="entry name" value="CarboxyPept-like_regulatory"/>
</dbReference>
<dbReference type="InterPro" id="IPR036942">
    <property type="entry name" value="Beta-barrel_TonB_sf"/>
</dbReference>
<dbReference type="NCBIfam" id="TIGR04056">
    <property type="entry name" value="OMP_RagA_SusC"/>
    <property type="match status" value="1"/>
</dbReference>
<dbReference type="Gene3D" id="2.60.40.1120">
    <property type="entry name" value="Carboxypeptidase-like, regulatory domain"/>
    <property type="match status" value="1"/>
</dbReference>
<keyword evidence="4 7" id="KW-0812">Transmembrane</keyword>
<accession>A0A3N0EVD9</accession>
<comment type="similarity">
    <text evidence="7">Belongs to the TonB-dependent receptor family.</text>
</comment>
<gene>
    <name evidence="9" type="ORF">ED312_04040</name>
</gene>
<dbReference type="Gene3D" id="2.170.130.10">
    <property type="entry name" value="TonB-dependent receptor, plug domain"/>
    <property type="match status" value="1"/>
</dbReference>